<accession>F4S471</accession>
<dbReference type="InParanoid" id="F4S471"/>
<dbReference type="VEuPathDB" id="FungiDB:MELLADRAFT_93204"/>
<reference evidence="2" key="1">
    <citation type="journal article" date="2011" name="Proc. Natl. Acad. Sci. U.S.A.">
        <title>Obligate biotrophy features unraveled by the genomic analysis of rust fungi.</title>
        <authorList>
            <person name="Duplessis S."/>
            <person name="Cuomo C.A."/>
            <person name="Lin Y.-C."/>
            <person name="Aerts A."/>
            <person name="Tisserant E."/>
            <person name="Veneault-Fourrey C."/>
            <person name="Joly D.L."/>
            <person name="Hacquard S."/>
            <person name="Amselem J."/>
            <person name="Cantarel B.L."/>
            <person name="Chiu R."/>
            <person name="Coutinho P.M."/>
            <person name="Feau N."/>
            <person name="Field M."/>
            <person name="Frey P."/>
            <person name="Gelhaye E."/>
            <person name="Goldberg J."/>
            <person name="Grabherr M.G."/>
            <person name="Kodira C.D."/>
            <person name="Kohler A."/>
            <person name="Kuees U."/>
            <person name="Lindquist E.A."/>
            <person name="Lucas S.M."/>
            <person name="Mago R."/>
            <person name="Mauceli E."/>
            <person name="Morin E."/>
            <person name="Murat C."/>
            <person name="Pangilinan J.L."/>
            <person name="Park R."/>
            <person name="Pearson M."/>
            <person name="Quesneville H."/>
            <person name="Rouhier N."/>
            <person name="Sakthikumar S."/>
            <person name="Salamov A.A."/>
            <person name="Schmutz J."/>
            <person name="Selles B."/>
            <person name="Shapiro H."/>
            <person name="Tanguay P."/>
            <person name="Tuskan G.A."/>
            <person name="Henrissat B."/>
            <person name="Van de Peer Y."/>
            <person name="Rouze P."/>
            <person name="Ellis J.G."/>
            <person name="Dodds P.N."/>
            <person name="Schein J.E."/>
            <person name="Zhong S."/>
            <person name="Hamelin R.C."/>
            <person name="Grigoriev I.V."/>
            <person name="Szabo L.J."/>
            <person name="Martin F."/>
        </authorList>
    </citation>
    <scope>NUCLEOTIDE SEQUENCE [LARGE SCALE GENOMIC DNA]</scope>
    <source>
        <strain evidence="2">98AG31 / pathotype 3-4-7</strain>
    </source>
</reference>
<dbReference type="KEGG" id="mlr:MELLADRAFT_93204"/>
<dbReference type="Proteomes" id="UP000001072">
    <property type="component" value="Unassembled WGS sequence"/>
</dbReference>
<gene>
    <name evidence="1" type="ORF">MELLADRAFT_93204</name>
</gene>
<proteinExistence type="predicted"/>
<dbReference type="RefSeq" id="XP_007416204.1">
    <property type="nucleotide sequence ID" value="XM_007416142.1"/>
</dbReference>
<protein>
    <submittedName>
        <fullName evidence="1">Uncharacterized protein</fullName>
    </submittedName>
</protein>
<sequence length="52" mass="6209">METLHFSWAKILGCKFHSIIIEFSIEEFINSRMGFFIWVRSASTYHPSAKKW</sequence>
<keyword evidence="2" id="KW-1185">Reference proteome</keyword>
<dbReference type="EMBL" id="GL883146">
    <property type="protein sequence ID" value="EGG00557.1"/>
    <property type="molecule type" value="Genomic_DNA"/>
</dbReference>
<dbReference type="AlphaFoldDB" id="F4S471"/>
<evidence type="ECO:0000313" key="2">
    <source>
        <dbReference type="Proteomes" id="UP000001072"/>
    </source>
</evidence>
<dbReference type="HOGENOM" id="CLU_3087745_0_0_1"/>
<name>F4S471_MELLP</name>
<evidence type="ECO:0000313" key="1">
    <source>
        <dbReference type="EMBL" id="EGG00557.1"/>
    </source>
</evidence>
<organism evidence="2">
    <name type="scientific">Melampsora larici-populina (strain 98AG31 / pathotype 3-4-7)</name>
    <name type="common">Poplar leaf rust fungus</name>
    <dbReference type="NCBI Taxonomy" id="747676"/>
    <lineage>
        <taxon>Eukaryota</taxon>
        <taxon>Fungi</taxon>
        <taxon>Dikarya</taxon>
        <taxon>Basidiomycota</taxon>
        <taxon>Pucciniomycotina</taxon>
        <taxon>Pucciniomycetes</taxon>
        <taxon>Pucciniales</taxon>
        <taxon>Melampsoraceae</taxon>
        <taxon>Melampsora</taxon>
    </lineage>
</organism>
<dbReference type="GeneID" id="18936499"/>